<accession>A0A0J8DBA7</accession>
<evidence type="ECO:0000313" key="1">
    <source>
        <dbReference type="EMBL" id="KMT21589.1"/>
    </source>
</evidence>
<comment type="caution">
    <text evidence="1">The sequence shown here is derived from an EMBL/GenBank/DDBJ whole genome shotgun (WGS) entry which is preliminary data.</text>
</comment>
<protein>
    <submittedName>
        <fullName evidence="1">Uncharacterized protein</fullName>
    </submittedName>
</protein>
<sequence length="86" mass="9912">MLYSKIHIVVVLYCERGNILNMFITMIVQGAGYGNYEVLGQQEFHSGISVVPRKGDHIKVGNMFMSKIVEFVQLDYKEQIIRVFVK</sequence>
<dbReference type="AlphaFoldDB" id="A0A0J8DBA7"/>
<reference evidence="1 2" key="1">
    <citation type="submission" date="2015-06" db="EMBL/GenBank/DDBJ databases">
        <title>Draft genome sequence of the purine-degrading Clostridium cylindrosporum HC-1 (DSM 605).</title>
        <authorList>
            <person name="Poehlein A."/>
            <person name="Schiel-Bengelsdorf B."/>
            <person name="Bengelsdorf F."/>
            <person name="Daniel R."/>
            <person name="Duerre P."/>
        </authorList>
    </citation>
    <scope>NUCLEOTIDE SEQUENCE [LARGE SCALE GENOMIC DNA]</scope>
    <source>
        <strain evidence="1 2">DSM 605</strain>
    </source>
</reference>
<keyword evidence="2" id="KW-1185">Reference proteome</keyword>
<proteinExistence type="predicted"/>
<gene>
    <name evidence="1" type="ORF">CLCY_2c03510</name>
</gene>
<name>A0A0J8DBA7_CLOCY</name>
<evidence type="ECO:0000313" key="2">
    <source>
        <dbReference type="Proteomes" id="UP000036756"/>
    </source>
</evidence>
<dbReference type="PATRIC" id="fig|1121307.3.peg.1208"/>
<dbReference type="Proteomes" id="UP000036756">
    <property type="component" value="Unassembled WGS sequence"/>
</dbReference>
<organism evidence="1 2">
    <name type="scientific">Clostridium cylindrosporum DSM 605</name>
    <dbReference type="NCBI Taxonomy" id="1121307"/>
    <lineage>
        <taxon>Bacteria</taxon>
        <taxon>Bacillati</taxon>
        <taxon>Bacillota</taxon>
        <taxon>Clostridia</taxon>
        <taxon>Eubacteriales</taxon>
        <taxon>Clostridiaceae</taxon>
        <taxon>Clostridium</taxon>
    </lineage>
</organism>
<dbReference type="EMBL" id="LFVU01000027">
    <property type="protein sequence ID" value="KMT21589.1"/>
    <property type="molecule type" value="Genomic_DNA"/>
</dbReference>